<keyword evidence="5" id="KW-1185">Reference proteome</keyword>
<dbReference type="AlphaFoldDB" id="A0A1X7H566"/>
<dbReference type="OrthoDB" id="8547832at2"/>
<dbReference type="InterPro" id="IPR014729">
    <property type="entry name" value="Rossmann-like_a/b/a_fold"/>
</dbReference>
<dbReference type="Pfam" id="PF00582">
    <property type="entry name" value="Usp"/>
    <property type="match status" value="1"/>
</dbReference>
<gene>
    <name evidence="4" type="ORF">SAMN06295900_12178</name>
</gene>
<comment type="similarity">
    <text evidence="1 2">Belongs to the universal stress protein A family.</text>
</comment>
<keyword evidence="2" id="KW-0963">Cytoplasm</keyword>
<sequence length="158" mass="16316">MYKKILAAVDGSRASRLALDEAVKIARTSGASVVAISVVEHAPQLVDVGAVYQGEEGASAAAIESATAALEEAAERFAACHVQGTTRAVDAYGESIAAVIARVADEFEAELIVMGTHGRQGVRRVLLGSVAESLLRAADVPVLLVRHDAEAGKPVAEL</sequence>
<dbReference type="RefSeq" id="WP_085230505.1">
    <property type="nucleotide sequence ID" value="NZ_BSQD01000019.1"/>
</dbReference>
<dbReference type="Gene3D" id="3.40.50.620">
    <property type="entry name" value="HUPs"/>
    <property type="match status" value="1"/>
</dbReference>
<feature type="domain" description="UspA" evidence="3">
    <location>
        <begin position="1"/>
        <end position="146"/>
    </location>
</feature>
<evidence type="ECO:0000256" key="2">
    <source>
        <dbReference type="PIRNR" id="PIRNR006276"/>
    </source>
</evidence>
<dbReference type="SUPFAM" id="SSF52402">
    <property type="entry name" value="Adenine nucleotide alpha hydrolases-like"/>
    <property type="match status" value="1"/>
</dbReference>
<dbReference type="PRINTS" id="PR01438">
    <property type="entry name" value="UNVRSLSTRESS"/>
</dbReference>
<proteinExistence type="inferred from homology"/>
<dbReference type="PANTHER" id="PTHR46268:SF15">
    <property type="entry name" value="UNIVERSAL STRESS PROTEIN HP_0031"/>
    <property type="match status" value="1"/>
</dbReference>
<dbReference type="GeneID" id="95548268"/>
<comment type="subcellular location">
    <subcellularLocation>
        <location evidence="2">Cytoplasm</location>
    </subcellularLocation>
</comment>
<accession>A0A1X7H566</accession>
<evidence type="ECO:0000313" key="5">
    <source>
        <dbReference type="Proteomes" id="UP000192911"/>
    </source>
</evidence>
<evidence type="ECO:0000259" key="3">
    <source>
        <dbReference type="Pfam" id="PF00582"/>
    </source>
</evidence>
<dbReference type="Proteomes" id="UP000192911">
    <property type="component" value="Unassembled WGS sequence"/>
</dbReference>
<dbReference type="InterPro" id="IPR006015">
    <property type="entry name" value="Universal_stress_UspA"/>
</dbReference>
<dbReference type="EMBL" id="FXAH01000021">
    <property type="protein sequence ID" value="SMF79733.1"/>
    <property type="molecule type" value="Genomic_DNA"/>
</dbReference>
<evidence type="ECO:0000313" key="4">
    <source>
        <dbReference type="EMBL" id="SMF79733.1"/>
    </source>
</evidence>
<dbReference type="InterPro" id="IPR006016">
    <property type="entry name" value="UspA"/>
</dbReference>
<dbReference type="PANTHER" id="PTHR46268">
    <property type="entry name" value="STRESS RESPONSE PROTEIN NHAX"/>
    <property type="match status" value="1"/>
</dbReference>
<dbReference type="STRING" id="28094.SAMN06295900_12178"/>
<reference evidence="5" key="1">
    <citation type="submission" date="2017-04" db="EMBL/GenBank/DDBJ databases">
        <authorList>
            <person name="Varghese N."/>
            <person name="Submissions S."/>
        </authorList>
    </citation>
    <scope>NUCLEOTIDE SEQUENCE [LARGE SCALE GENOMIC DNA]</scope>
    <source>
        <strain evidence="5">Ballard 720</strain>
    </source>
</reference>
<dbReference type="CDD" id="cd00293">
    <property type="entry name" value="USP-like"/>
    <property type="match status" value="1"/>
</dbReference>
<dbReference type="PIRSF" id="PIRSF006276">
    <property type="entry name" value="UspA"/>
    <property type="match status" value="1"/>
</dbReference>
<protein>
    <recommendedName>
        <fullName evidence="2">Universal stress protein</fullName>
    </recommendedName>
</protein>
<evidence type="ECO:0000256" key="1">
    <source>
        <dbReference type="ARBA" id="ARBA00008791"/>
    </source>
</evidence>
<name>A0A1X7H566_TRICW</name>
<dbReference type="GO" id="GO:0005737">
    <property type="term" value="C:cytoplasm"/>
    <property type="evidence" value="ECO:0007669"/>
    <property type="project" value="UniProtKB-SubCell"/>
</dbReference>
<organism evidence="4 5">
    <name type="scientific">Trinickia caryophylli</name>
    <name type="common">Paraburkholderia caryophylli</name>
    <dbReference type="NCBI Taxonomy" id="28094"/>
    <lineage>
        <taxon>Bacteria</taxon>
        <taxon>Pseudomonadati</taxon>
        <taxon>Pseudomonadota</taxon>
        <taxon>Betaproteobacteria</taxon>
        <taxon>Burkholderiales</taxon>
        <taxon>Burkholderiaceae</taxon>
        <taxon>Trinickia</taxon>
    </lineage>
</organism>